<gene>
    <name evidence="3" type="ORF">PVAP13_8KG051002</name>
</gene>
<proteinExistence type="predicted"/>
<feature type="region of interest" description="Disordered" evidence="2">
    <location>
        <begin position="110"/>
        <end position="135"/>
    </location>
</feature>
<dbReference type="EMBL" id="CM029051">
    <property type="protein sequence ID" value="KAG2560102.1"/>
    <property type="molecule type" value="Genomic_DNA"/>
</dbReference>
<name>A0A8T0PIU6_PANVG</name>
<keyword evidence="1" id="KW-0175">Coiled coil</keyword>
<evidence type="ECO:0000256" key="1">
    <source>
        <dbReference type="SAM" id="Coils"/>
    </source>
</evidence>
<evidence type="ECO:0000313" key="3">
    <source>
        <dbReference type="EMBL" id="KAG2560102.1"/>
    </source>
</evidence>
<dbReference type="Proteomes" id="UP000823388">
    <property type="component" value="Chromosome 8K"/>
</dbReference>
<reference evidence="3" key="1">
    <citation type="submission" date="2020-05" db="EMBL/GenBank/DDBJ databases">
        <title>WGS assembly of Panicum virgatum.</title>
        <authorList>
            <person name="Lovell J.T."/>
            <person name="Jenkins J."/>
            <person name="Shu S."/>
            <person name="Juenger T.E."/>
            <person name="Schmutz J."/>
        </authorList>
    </citation>
    <scope>NUCLEOTIDE SEQUENCE</scope>
    <source>
        <strain evidence="3">AP13</strain>
    </source>
</reference>
<feature type="coiled-coil region" evidence="1">
    <location>
        <begin position="67"/>
        <end position="105"/>
    </location>
</feature>
<feature type="region of interest" description="Disordered" evidence="2">
    <location>
        <begin position="1"/>
        <end position="57"/>
    </location>
</feature>
<sequence>MRGLGCVESSPITTQTQCQQQGRIDGSDDVEPVPGDTVPDGEERAADARGAREEGPLAELKLREQRAAALLAQKDALLAELKRKEQLLRAELSQKKALLAEIKRKKQLAAAAGRRARARTPLPAPAASTLPPAIA</sequence>
<comment type="caution">
    <text evidence="3">The sequence shown here is derived from an EMBL/GenBank/DDBJ whole genome shotgun (WGS) entry which is preliminary data.</text>
</comment>
<feature type="compositionally biased region" description="Polar residues" evidence="2">
    <location>
        <begin position="10"/>
        <end position="22"/>
    </location>
</feature>
<protein>
    <submittedName>
        <fullName evidence="3">Uncharacterized protein</fullName>
    </submittedName>
</protein>
<feature type="compositionally biased region" description="Basic and acidic residues" evidence="2">
    <location>
        <begin position="41"/>
        <end position="57"/>
    </location>
</feature>
<dbReference type="AlphaFoldDB" id="A0A8T0PIU6"/>
<evidence type="ECO:0000256" key="2">
    <source>
        <dbReference type="SAM" id="MobiDB-lite"/>
    </source>
</evidence>
<organism evidence="3 4">
    <name type="scientific">Panicum virgatum</name>
    <name type="common">Blackwell switchgrass</name>
    <dbReference type="NCBI Taxonomy" id="38727"/>
    <lineage>
        <taxon>Eukaryota</taxon>
        <taxon>Viridiplantae</taxon>
        <taxon>Streptophyta</taxon>
        <taxon>Embryophyta</taxon>
        <taxon>Tracheophyta</taxon>
        <taxon>Spermatophyta</taxon>
        <taxon>Magnoliopsida</taxon>
        <taxon>Liliopsida</taxon>
        <taxon>Poales</taxon>
        <taxon>Poaceae</taxon>
        <taxon>PACMAD clade</taxon>
        <taxon>Panicoideae</taxon>
        <taxon>Panicodae</taxon>
        <taxon>Paniceae</taxon>
        <taxon>Panicinae</taxon>
        <taxon>Panicum</taxon>
        <taxon>Panicum sect. Hiantes</taxon>
    </lineage>
</organism>
<evidence type="ECO:0000313" key="4">
    <source>
        <dbReference type="Proteomes" id="UP000823388"/>
    </source>
</evidence>
<accession>A0A8T0PIU6</accession>
<keyword evidence="4" id="KW-1185">Reference proteome</keyword>